<accession>A0A451EQE9</accession>
<evidence type="ECO:0000256" key="2">
    <source>
        <dbReference type="ARBA" id="ARBA00022448"/>
    </source>
</evidence>
<keyword evidence="2" id="KW-0813">Transport</keyword>
<dbReference type="GO" id="GO:0016020">
    <property type="term" value="C:membrane"/>
    <property type="evidence" value="ECO:0007669"/>
    <property type="project" value="InterPro"/>
</dbReference>
<feature type="chain" id="PRO_5019174417" evidence="4">
    <location>
        <begin position="24"/>
        <end position="462"/>
    </location>
</feature>
<dbReference type="EMBL" id="CP029822">
    <property type="protein sequence ID" value="AZS52064.1"/>
    <property type="molecule type" value="Genomic_DNA"/>
</dbReference>
<dbReference type="KEGG" id="emo:DM558_15360"/>
<gene>
    <name evidence="5" type="ORF">DM558_15360</name>
</gene>
<sequence length="462" mass="50567">MRKLLILTATCTSTLCLPFNATAQEHGFLEDSKLTITAKNYYINTDNREHQNSSGQLREWGQGFIFDYKSGFTQGTVGFGVDAIGMIGYRLDSGGRSGKAGIDRNPGTLFPLKRNGKAESSFGSFGAAAKVRVSKTEAKYGTFIPNMPVIVANNGRLLPQTFDGGMITSNEFKDFTFLGGKLEHAKGRASTNQQSLSVSGAGKGVASNKFYFGGVEYTPSVVKDLKLSYYYGGLKEFYNQHFLGLNHKLALPVGSLTTDVRYFYSDSNGKNGKASGRAEGYRIKGYNNKGEVDNQTWSLALTYKLDGHSLTAGYQSLSGNSQLPYLDQGSAWSGAGGSTAYVWTDSLVGKFVNAGERTWFAQYAFNFADIGVPGLTASIKYLKGSNLHKVNSSSITPINSKRTTEWERDIQLAYKIQSGPLKNLEFAWKNGMFRSGADNNMDDNRLIATYTIDFDLGKYLKP</sequence>
<keyword evidence="3 4" id="KW-0732">Signal</keyword>
<reference evidence="6" key="1">
    <citation type="submission" date="2018-06" db="EMBL/GenBank/DDBJ databases">
        <title>Complete genome of Pseudomonas insecticola strain QZS01.</title>
        <authorList>
            <person name="Wang J."/>
            <person name="Su Q."/>
        </authorList>
    </citation>
    <scope>NUCLEOTIDE SEQUENCE [LARGE SCALE GENOMIC DNA]</scope>
    <source>
        <strain evidence="6">QZS01</strain>
    </source>
</reference>
<dbReference type="AlphaFoldDB" id="A0A451EQE9"/>
<dbReference type="InterPro" id="IPR023614">
    <property type="entry name" value="Porin_dom_sf"/>
</dbReference>
<protein>
    <submittedName>
        <fullName evidence="5">Porin</fullName>
    </submittedName>
</protein>
<evidence type="ECO:0000256" key="1">
    <source>
        <dbReference type="ARBA" id="ARBA00009075"/>
    </source>
</evidence>
<keyword evidence="6" id="KW-1185">Reference proteome</keyword>
<dbReference type="Proteomes" id="UP000273143">
    <property type="component" value="Chromosome"/>
</dbReference>
<evidence type="ECO:0000256" key="4">
    <source>
        <dbReference type="SAM" id="SignalP"/>
    </source>
</evidence>
<dbReference type="Gene3D" id="2.40.160.10">
    <property type="entry name" value="Porin"/>
    <property type="match status" value="1"/>
</dbReference>
<dbReference type="PANTHER" id="PTHR34596">
    <property type="entry name" value="CHITOPORIN"/>
    <property type="match status" value="1"/>
</dbReference>
<comment type="similarity">
    <text evidence="1">Belongs to the outer membrane porin (Opr) (TC 1.B.25) family.</text>
</comment>
<name>A0A451EQE9_9GAMM</name>
<dbReference type="RefSeq" id="WP_127164715.1">
    <property type="nucleotide sequence ID" value="NZ_CP029822.1"/>
</dbReference>
<evidence type="ECO:0000313" key="5">
    <source>
        <dbReference type="EMBL" id="AZS52064.1"/>
    </source>
</evidence>
<dbReference type="GO" id="GO:0015288">
    <property type="term" value="F:porin activity"/>
    <property type="evidence" value="ECO:0007669"/>
    <property type="project" value="TreeGrafter"/>
</dbReference>
<organism evidence="5 6">
    <name type="scientific">Entomomonas moraniae</name>
    <dbReference type="NCBI Taxonomy" id="2213226"/>
    <lineage>
        <taxon>Bacteria</taxon>
        <taxon>Pseudomonadati</taxon>
        <taxon>Pseudomonadota</taxon>
        <taxon>Gammaproteobacteria</taxon>
        <taxon>Pseudomonadales</taxon>
        <taxon>Pseudomonadaceae</taxon>
        <taxon>Entomomonas</taxon>
    </lineage>
</organism>
<proteinExistence type="inferred from homology"/>
<dbReference type="InterPro" id="IPR005318">
    <property type="entry name" value="OM_porin_bac"/>
</dbReference>
<dbReference type="Pfam" id="PF03573">
    <property type="entry name" value="OprD"/>
    <property type="match status" value="1"/>
</dbReference>
<evidence type="ECO:0000313" key="6">
    <source>
        <dbReference type="Proteomes" id="UP000273143"/>
    </source>
</evidence>
<evidence type="ECO:0000256" key="3">
    <source>
        <dbReference type="ARBA" id="ARBA00022729"/>
    </source>
</evidence>
<dbReference type="PANTHER" id="PTHR34596:SF2">
    <property type="entry name" value="CHITOPORIN"/>
    <property type="match status" value="1"/>
</dbReference>
<feature type="signal peptide" evidence="4">
    <location>
        <begin position="1"/>
        <end position="23"/>
    </location>
</feature>